<proteinExistence type="predicted"/>
<evidence type="ECO:0000313" key="3">
    <source>
        <dbReference type="Proteomes" id="UP001220324"/>
    </source>
</evidence>
<dbReference type="Gene3D" id="3.30.710.10">
    <property type="entry name" value="Potassium Channel Kv1.1, Chain A"/>
    <property type="match status" value="1"/>
</dbReference>
<gene>
    <name evidence="2" type="ORF">N7494_001091</name>
</gene>
<dbReference type="InterPro" id="IPR011333">
    <property type="entry name" value="SKP1/BTB/POZ_sf"/>
</dbReference>
<dbReference type="EMBL" id="JAQIZZ010000001">
    <property type="protein sequence ID" value="KAJ5557176.1"/>
    <property type="molecule type" value="Genomic_DNA"/>
</dbReference>
<sequence>MLCSQSPVFRAACTVQEAAENTYHMLGESTPVVKKMLEYLYQGDYSLDLNESLSDDGSLSDESLKTPVSAMSALQLHARLFALSDKYILPELCDAAVAKYRDRIENKFDALEFLDSMPDVYFSLLSHNDKLQSIAVRFAVINLESAIRDSSIRAKYDSIAIQLPQFVKQMLDFHFGF</sequence>
<dbReference type="AlphaFoldDB" id="A0AAD6GKE0"/>
<dbReference type="PANTHER" id="PTHR47843:SF5">
    <property type="entry name" value="BTB_POZ DOMAIN PROTEIN"/>
    <property type="match status" value="1"/>
</dbReference>
<accession>A0AAD6GKE0</accession>
<dbReference type="InterPro" id="IPR000210">
    <property type="entry name" value="BTB/POZ_dom"/>
</dbReference>
<evidence type="ECO:0000259" key="1">
    <source>
        <dbReference type="Pfam" id="PF00651"/>
    </source>
</evidence>
<dbReference type="Pfam" id="PF00651">
    <property type="entry name" value="BTB"/>
    <property type="match status" value="1"/>
</dbReference>
<dbReference type="CDD" id="cd18186">
    <property type="entry name" value="BTB_POZ_ZBTB_KLHL-like"/>
    <property type="match status" value="1"/>
</dbReference>
<name>A0AAD6GKE0_9EURO</name>
<comment type="caution">
    <text evidence="2">The sequence shown here is derived from an EMBL/GenBank/DDBJ whole genome shotgun (WGS) entry which is preliminary data.</text>
</comment>
<dbReference type="Proteomes" id="UP001220324">
    <property type="component" value="Unassembled WGS sequence"/>
</dbReference>
<evidence type="ECO:0000313" key="2">
    <source>
        <dbReference type="EMBL" id="KAJ5557176.1"/>
    </source>
</evidence>
<reference evidence="2 3" key="1">
    <citation type="journal article" date="2023" name="IMA Fungus">
        <title>Comparative genomic study of the Penicillium genus elucidates a diverse pangenome and 15 lateral gene transfer events.</title>
        <authorList>
            <person name="Petersen C."/>
            <person name="Sorensen T."/>
            <person name="Nielsen M.R."/>
            <person name="Sondergaard T.E."/>
            <person name="Sorensen J.L."/>
            <person name="Fitzpatrick D.A."/>
            <person name="Frisvad J.C."/>
            <person name="Nielsen K.L."/>
        </authorList>
    </citation>
    <scope>NUCLEOTIDE SEQUENCE [LARGE SCALE GENOMIC DNA]</scope>
    <source>
        <strain evidence="2 3">IBT 35679</strain>
    </source>
</reference>
<protein>
    <recommendedName>
        <fullName evidence="1">BTB domain-containing protein</fullName>
    </recommendedName>
</protein>
<organism evidence="2 3">
    <name type="scientific">Penicillium frequentans</name>
    <dbReference type="NCBI Taxonomy" id="3151616"/>
    <lineage>
        <taxon>Eukaryota</taxon>
        <taxon>Fungi</taxon>
        <taxon>Dikarya</taxon>
        <taxon>Ascomycota</taxon>
        <taxon>Pezizomycotina</taxon>
        <taxon>Eurotiomycetes</taxon>
        <taxon>Eurotiomycetidae</taxon>
        <taxon>Eurotiales</taxon>
        <taxon>Aspergillaceae</taxon>
        <taxon>Penicillium</taxon>
    </lineage>
</organism>
<keyword evidence="3" id="KW-1185">Reference proteome</keyword>
<feature type="domain" description="BTB" evidence="1">
    <location>
        <begin position="2"/>
        <end position="48"/>
    </location>
</feature>
<dbReference type="PANTHER" id="PTHR47843">
    <property type="entry name" value="BTB DOMAIN-CONTAINING PROTEIN-RELATED"/>
    <property type="match status" value="1"/>
</dbReference>